<proteinExistence type="inferred from homology"/>
<evidence type="ECO:0000313" key="9">
    <source>
        <dbReference type="Proteomes" id="UP000288716"/>
    </source>
</evidence>
<evidence type="ECO:0000256" key="5">
    <source>
        <dbReference type="ARBA" id="ARBA00022801"/>
    </source>
</evidence>
<dbReference type="SUPFAM" id="SSF51445">
    <property type="entry name" value="(Trans)glycosidases"/>
    <property type="match status" value="1"/>
</dbReference>
<dbReference type="GO" id="GO:0016020">
    <property type="term" value="C:membrane"/>
    <property type="evidence" value="ECO:0007669"/>
    <property type="project" value="GOC"/>
</dbReference>
<feature type="domain" description="Endo-beta-1,6-galactanase-like" evidence="7">
    <location>
        <begin position="101"/>
        <end position="184"/>
    </location>
</feature>
<comment type="similarity">
    <text evidence="2">Belongs to the glycosyl hydrolase 30 family.</text>
</comment>
<dbReference type="Pfam" id="PF14587">
    <property type="entry name" value="Glyco_hydr_30_2"/>
    <property type="match status" value="1"/>
</dbReference>
<gene>
    <name evidence="8" type="ORF">B4U80_14145</name>
</gene>
<dbReference type="STRING" id="299467.A0A443S1R5"/>
<evidence type="ECO:0000256" key="3">
    <source>
        <dbReference type="ARBA" id="ARBA00012658"/>
    </source>
</evidence>
<keyword evidence="4 6" id="KW-0732">Signal</keyword>
<sequence length="184" mass="21545">MLLKLIFVVWQILFLILATSAVRNNKHVDTDINVDLNESYQTFQGFGSFICNHNVFYEHKDREIFLEALYGPSGLQLSVIRSSIDANITDCMTFDFIIVLKDRHEIWIQQQAKQKYNVSRFIASTWSPPYEWKSRKGENTGKNGNHLKSEHYTDFANYLSNFTEEYKKLGLELYAISPQNEPEY</sequence>
<dbReference type="GO" id="GO:0006665">
    <property type="term" value="P:sphingolipid metabolic process"/>
    <property type="evidence" value="ECO:0007669"/>
    <property type="project" value="InterPro"/>
</dbReference>
<dbReference type="GO" id="GO:0004348">
    <property type="term" value="F:glucosylceramidase activity"/>
    <property type="evidence" value="ECO:0007669"/>
    <property type="project" value="UniProtKB-EC"/>
</dbReference>
<dbReference type="EC" id="3.2.1.45" evidence="3"/>
<reference evidence="8 9" key="1">
    <citation type="journal article" date="2018" name="Gigascience">
        <title>Genomes of trombidid mites reveal novel predicted allergens and laterally-transferred genes associated with secondary metabolism.</title>
        <authorList>
            <person name="Dong X."/>
            <person name="Chaisiri K."/>
            <person name="Xia D."/>
            <person name="Armstrong S.D."/>
            <person name="Fang Y."/>
            <person name="Donnelly M.J."/>
            <person name="Kadowaki T."/>
            <person name="McGarry J.W."/>
            <person name="Darby A.C."/>
            <person name="Makepeace B.L."/>
        </authorList>
    </citation>
    <scope>NUCLEOTIDE SEQUENCE [LARGE SCALE GENOMIC DNA]</scope>
    <source>
        <strain evidence="8">UoL-UT</strain>
    </source>
</reference>
<dbReference type="InterPro" id="IPR001139">
    <property type="entry name" value="Glyco_hydro_30"/>
</dbReference>
<dbReference type="InterPro" id="IPR039514">
    <property type="entry name" value="6GAL-like"/>
</dbReference>
<evidence type="ECO:0000256" key="4">
    <source>
        <dbReference type="ARBA" id="ARBA00022729"/>
    </source>
</evidence>
<dbReference type="OrthoDB" id="8300090at2759"/>
<protein>
    <recommendedName>
        <fullName evidence="3">glucosylceramidase</fullName>
        <ecNumber evidence="3">3.2.1.45</ecNumber>
    </recommendedName>
</protein>
<evidence type="ECO:0000313" key="8">
    <source>
        <dbReference type="EMBL" id="RWS21434.1"/>
    </source>
</evidence>
<dbReference type="PANTHER" id="PTHR11069">
    <property type="entry name" value="GLUCOSYLCERAMIDASE"/>
    <property type="match status" value="1"/>
</dbReference>
<dbReference type="Gene3D" id="3.20.20.80">
    <property type="entry name" value="Glycosidases"/>
    <property type="match status" value="1"/>
</dbReference>
<dbReference type="InterPro" id="IPR017853">
    <property type="entry name" value="GH"/>
</dbReference>
<keyword evidence="9" id="KW-1185">Reference proteome</keyword>
<evidence type="ECO:0000256" key="6">
    <source>
        <dbReference type="SAM" id="SignalP"/>
    </source>
</evidence>
<feature type="non-terminal residue" evidence="8">
    <location>
        <position position="184"/>
    </location>
</feature>
<evidence type="ECO:0000259" key="7">
    <source>
        <dbReference type="Pfam" id="PF14587"/>
    </source>
</evidence>
<dbReference type="EMBL" id="NCKV01012245">
    <property type="protein sequence ID" value="RWS21434.1"/>
    <property type="molecule type" value="Genomic_DNA"/>
</dbReference>
<evidence type="ECO:0000256" key="1">
    <source>
        <dbReference type="ARBA" id="ARBA00001013"/>
    </source>
</evidence>
<organism evidence="8 9">
    <name type="scientific">Leptotrombidium deliense</name>
    <dbReference type="NCBI Taxonomy" id="299467"/>
    <lineage>
        <taxon>Eukaryota</taxon>
        <taxon>Metazoa</taxon>
        <taxon>Ecdysozoa</taxon>
        <taxon>Arthropoda</taxon>
        <taxon>Chelicerata</taxon>
        <taxon>Arachnida</taxon>
        <taxon>Acari</taxon>
        <taxon>Acariformes</taxon>
        <taxon>Trombidiformes</taxon>
        <taxon>Prostigmata</taxon>
        <taxon>Anystina</taxon>
        <taxon>Parasitengona</taxon>
        <taxon>Trombiculoidea</taxon>
        <taxon>Trombiculidae</taxon>
        <taxon>Leptotrombidium</taxon>
    </lineage>
</organism>
<accession>A0A443S1R5</accession>
<dbReference type="PANTHER" id="PTHR11069:SF38">
    <property type="entry name" value="GLUCURONOXYLANASE XYNC"/>
    <property type="match status" value="1"/>
</dbReference>
<evidence type="ECO:0000256" key="2">
    <source>
        <dbReference type="ARBA" id="ARBA00005382"/>
    </source>
</evidence>
<dbReference type="VEuPathDB" id="VectorBase:LDEU010606"/>
<keyword evidence="5 8" id="KW-0378">Hydrolase</keyword>
<dbReference type="AlphaFoldDB" id="A0A443S1R5"/>
<name>A0A443S1R5_9ACAR</name>
<feature type="chain" id="PRO_5019493399" description="glucosylceramidase" evidence="6">
    <location>
        <begin position="22"/>
        <end position="184"/>
    </location>
</feature>
<feature type="signal peptide" evidence="6">
    <location>
        <begin position="1"/>
        <end position="21"/>
    </location>
</feature>
<dbReference type="Proteomes" id="UP000288716">
    <property type="component" value="Unassembled WGS sequence"/>
</dbReference>
<comment type="catalytic activity">
    <reaction evidence="1">
        <text>a beta-D-glucosyl-(1&lt;-&gt;1')-N-acylsphing-4-enine + H2O = an N-acylsphing-4-enine + D-glucose</text>
        <dbReference type="Rhea" id="RHEA:13269"/>
        <dbReference type="ChEBI" id="CHEBI:4167"/>
        <dbReference type="ChEBI" id="CHEBI:15377"/>
        <dbReference type="ChEBI" id="CHEBI:22801"/>
        <dbReference type="ChEBI" id="CHEBI:52639"/>
        <dbReference type="EC" id="3.2.1.45"/>
    </reaction>
    <physiologicalReaction direction="left-to-right" evidence="1">
        <dbReference type="Rhea" id="RHEA:13270"/>
    </physiologicalReaction>
</comment>
<comment type="caution">
    <text evidence="8">The sequence shown here is derived from an EMBL/GenBank/DDBJ whole genome shotgun (WGS) entry which is preliminary data.</text>
</comment>